<evidence type="ECO:0000256" key="2">
    <source>
        <dbReference type="ARBA" id="ARBA00022692"/>
    </source>
</evidence>
<dbReference type="InterPro" id="IPR006480">
    <property type="entry name" value="Phage_holin_4_1"/>
</dbReference>
<dbReference type="eggNOG" id="COG4824">
    <property type="taxonomic scope" value="Bacteria"/>
</dbReference>
<comment type="subcellular location">
    <subcellularLocation>
        <location evidence="1">Membrane</location>
        <topology evidence="1">Multi-pass membrane protein</topology>
    </subcellularLocation>
</comment>
<name>B0NAR3_CLOS5</name>
<organism evidence="5 6">
    <name type="scientific">Clostridium scindens (strain ATCC 35704 / DSM 5676 / VPI 13733 / 19)</name>
    <dbReference type="NCBI Taxonomy" id="411468"/>
    <lineage>
        <taxon>Bacteria</taxon>
        <taxon>Bacillati</taxon>
        <taxon>Bacillota</taxon>
        <taxon>Clostridia</taxon>
        <taxon>Lachnospirales</taxon>
        <taxon>Lachnospiraceae</taxon>
    </lineage>
</organism>
<keyword evidence="2" id="KW-0812">Transmembrane</keyword>
<evidence type="ECO:0000256" key="3">
    <source>
        <dbReference type="ARBA" id="ARBA00022989"/>
    </source>
</evidence>
<dbReference type="HOGENOM" id="CLU_129730_0_0_9"/>
<keyword evidence="3" id="KW-1133">Transmembrane helix</keyword>
<evidence type="ECO:0000313" key="5">
    <source>
        <dbReference type="EMBL" id="QBF75598.1"/>
    </source>
</evidence>
<reference evidence="5 6" key="1">
    <citation type="journal article" date="2019" name="Appl. Environ. Microbiol.">
        <title>Clostridium scindens ATCC 35704: integration of nutritional requirements, the complete genome sequence, and global transcriptional responses to bile acids.</title>
        <authorList>
            <person name="Devendran S."/>
            <person name="Shrestha R."/>
            <person name="Alves J.M.P."/>
            <person name="Wolf P.G."/>
            <person name="Ly L."/>
            <person name="Hernandez A.G."/>
            <person name="Mendez-Garcia C."/>
            <person name="Inboden A."/>
            <person name="Wiley J."/>
            <person name="Paul O."/>
            <person name="Allen A."/>
            <person name="Springer E."/>
            <person name="Wright C.L."/>
            <person name="Fields C.J."/>
            <person name="Daniel S.L."/>
            <person name="Ridlon J.M."/>
        </authorList>
    </citation>
    <scope>NUCLEOTIDE SEQUENCE [LARGE SCALE GENOMIC DNA]</scope>
    <source>
        <strain evidence="5 6">ATCC 35704</strain>
    </source>
</reference>
<keyword evidence="6" id="KW-1185">Reference proteome</keyword>
<proteinExistence type="predicted"/>
<sequence>MKTGQKLPDFPFIMFLKGGETMERLIVIYAEAAGNTFLQLVLIAVVLDTIFGVLRAIKERKFNSNFGINGAIRKVGMLVCLLALVVVDHIVAVNLIGFIPEAVRTYLPCDRVETMEFFAILFIAYEIISIFKNMYLCGLPVKKIWQTVKAFLTKYTDELPAELEDEEGEVEK</sequence>
<accession>B0NAR3</accession>
<dbReference type="EMBL" id="CP036170">
    <property type="protein sequence ID" value="QBF75598.1"/>
    <property type="molecule type" value="Genomic_DNA"/>
</dbReference>
<gene>
    <name evidence="5" type="ORF">HDCHBGLK_03009</name>
</gene>
<dbReference type="KEGG" id="csci:HDCHBGLK_03009"/>
<dbReference type="Proteomes" id="UP000289664">
    <property type="component" value="Chromosome"/>
</dbReference>
<evidence type="ECO:0000256" key="4">
    <source>
        <dbReference type="ARBA" id="ARBA00023136"/>
    </source>
</evidence>
<dbReference type="AlphaFoldDB" id="B0NAR3"/>
<dbReference type="Pfam" id="PF05105">
    <property type="entry name" value="Phage_holin_4_1"/>
    <property type="match status" value="1"/>
</dbReference>
<evidence type="ECO:0000313" key="6">
    <source>
        <dbReference type="Proteomes" id="UP000289664"/>
    </source>
</evidence>
<dbReference type="NCBIfam" id="TIGR01593">
    <property type="entry name" value="holin_tox_secr"/>
    <property type="match status" value="1"/>
</dbReference>
<keyword evidence="4" id="KW-0472">Membrane</keyword>
<dbReference type="GO" id="GO:0016020">
    <property type="term" value="C:membrane"/>
    <property type="evidence" value="ECO:0007669"/>
    <property type="project" value="UniProtKB-SubCell"/>
</dbReference>
<protein>
    <submittedName>
        <fullName evidence="5">Uncharacterized protein</fullName>
    </submittedName>
</protein>
<evidence type="ECO:0000256" key="1">
    <source>
        <dbReference type="ARBA" id="ARBA00004141"/>
    </source>
</evidence>
<dbReference type="STRING" id="411468.CLOSCI_00532"/>